<keyword evidence="2" id="KW-1185">Reference proteome</keyword>
<reference evidence="1" key="3">
    <citation type="submission" date="2015-04" db="UniProtKB">
        <authorList>
            <consortium name="EnsemblPlants"/>
        </authorList>
    </citation>
    <scope>IDENTIFICATION</scope>
</reference>
<accession>A0A0D9V0T0</accession>
<organism evidence="1 2">
    <name type="scientific">Leersia perrieri</name>
    <dbReference type="NCBI Taxonomy" id="77586"/>
    <lineage>
        <taxon>Eukaryota</taxon>
        <taxon>Viridiplantae</taxon>
        <taxon>Streptophyta</taxon>
        <taxon>Embryophyta</taxon>
        <taxon>Tracheophyta</taxon>
        <taxon>Spermatophyta</taxon>
        <taxon>Magnoliopsida</taxon>
        <taxon>Liliopsida</taxon>
        <taxon>Poales</taxon>
        <taxon>Poaceae</taxon>
        <taxon>BOP clade</taxon>
        <taxon>Oryzoideae</taxon>
        <taxon>Oryzeae</taxon>
        <taxon>Oryzinae</taxon>
        <taxon>Leersia</taxon>
    </lineage>
</organism>
<proteinExistence type="predicted"/>
<reference evidence="1 2" key="1">
    <citation type="submission" date="2012-08" db="EMBL/GenBank/DDBJ databases">
        <title>Oryza genome evolution.</title>
        <authorList>
            <person name="Wing R.A."/>
        </authorList>
    </citation>
    <scope>NUCLEOTIDE SEQUENCE</scope>
</reference>
<dbReference type="AlphaFoldDB" id="A0A0D9V0T0"/>
<dbReference type="HOGENOM" id="CLU_2416452_0_0_1"/>
<dbReference type="EnsemblPlants" id="LPERR01G13550.1">
    <property type="protein sequence ID" value="LPERR01G13550.1"/>
    <property type="gene ID" value="LPERR01G13550"/>
</dbReference>
<evidence type="ECO:0000313" key="1">
    <source>
        <dbReference type="EnsemblPlants" id="LPERR01G13550.1"/>
    </source>
</evidence>
<reference evidence="2" key="2">
    <citation type="submission" date="2013-12" db="EMBL/GenBank/DDBJ databases">
        <authorList>
            <person name="Yu Y."/>
            <person name="Lee S."/>
            <person name="de Baynast K."/>
            <person name="Wissotski M."/>
            <person name="Liu L."/>
            <person name="Talag J."/>
            <person name="Goicoechea J."/>
            <person name="Angelova A."/>
            <person name="Jetty R."/>
            <person name="Kudrna D."/>
            <person name="Golser W."/>
            <person name="Rivera L."/>
            <person name="Zhang J."/>
            <person name="Wing R."/>
        </authorList>
    </citation>
    <scope>NUCLEOTIDE SEQUENCE</scope>
</reference>
<protein>
    <submittedName>
        <fullName evidence="1">Uncharacterized protein</fullName>
    </submittedName>
</protein>
<dbReference type="Gramene" id="LPERR01G13550.1">
    <property type="protein sequence ID" value="LPERR01G13550.1"/>
    <property type="gene ID" value="LPERR01G13550"/>
</dbReference>
<evidence type="ECO:0000313" key="2">
    <source>
        <dbReference type="Proteomes" id="UP000032180"/>
    </source>
</evidence>
<name>A0A0D9V0T0_9ORYZ</name>
<dbReference type="Proteomes" id="UP000032180">
    <property type="component" value="Chromosome 1"/>
</dbReference>
<sequence>MPSIDLCSALSLLAGCTPAFLTVVALSLAGSAKLFAATVQTVQGRPLNLQWPRRLTQPPSMQRWRPSTPSTLVTPRYWPRLHRHHLAAPPSS</sequence>